<comment type="caution">
    <text evidence="12">The sequence shown here is derived from an EMBL/GenBank/DDBJ whole genome shotgun (WGS) entry which is preliminary data.</text>
</comment>
<dbReference type="GO" id="GO:0016042">
    <property type="term" value="P:lipid catabolic process"/>
    <property type="evidence" value="ECO:0007669"/>
    <property type="project" value="UniProtKB-KW"/>
</dbReference>
<dbReference type="InterPro" id="IPR016272">
    <property type="entry name" value="Lipase_LIPH"/>
</dbReference>
<feature type="domain" description="PLAT" evidence="11">
    <location>
        <begin position="355"/>
        <end position="467"/>
    </location>
</feature>
<keyword evidence="6 10" id="KW-1015">Disulfide bond</keyword>
<evidence type="ECO:0000259" key="11">
    <source>
        <dbReference type="SMART" id="SM00308"/>
    </source>
</evidence>
<evidence type="ECO:0000313" key="12">
    <source>
        <dbReference type="EMBL" id="KAG8435842.1"/>
    </source>
</evidence>
<feature type="chain" id="PRO_5035961434" description="Triacylglycerol lipase" evidence="10">
    <location>
        <begin position="18"/>
        <end position="476"/>
    </location>
</feature>
<dbReference type="EMBL" id="JAACNH010000008">
    <property type="protein sequence ID" value="KAG8435842.1"/>
    <property type="molecule type" value="Genomic_DNA"/>
</dbReference>
<reference evidence="12" key="1">
    <citation type="thesis" date="2020" institute="ProQuest LLC" country="789 East Eisenhower Parkway, Ann Arbor, MI, USA">
        <title>Comparative Genomics and Chromosome Evolution.</title>
        <authorList>
            <person name="Mudd A.B."/>
        </authorList>
    </citation>
    <scope>NUCLEOTIDE SEQUENCE</scope>
    <source>
        <strain evidence="12">Female2</strain>
        <tissue evidence="12">Blood</tissue>
    </source>
</reference>
<evidence type="ECO:0000256" key="4">
    <source>
        <dbReference type="ARBA" id="ARBA00022723"/>
    </source>
</evidence>
<feature type="active site" description="Charge relay system" evidence="7">
    <location>
        <position position="281"/>
    </location>
</feature>
<feature type="signal peptide" evidence="10">
    <location>
        <begin position="1"/>
        <end position="17"/>
    </location>
</feature>
<dbReference type="InterPro" id="IPR033906">
    <property type="entry name" value="Lipase_N"/>
</dbReference>
<feature type="binding site" evidence="8">
    <location>
        <position position="210"/>
    </location>
    <ligand>
        <name>Ca(2+)</name>
        <dbReference type="ChEBI" id="CHEBI:29108"/>
    </ligand>
</feature>
<keyword evidence="10" id="KW-0442">Lipid degradation</keyword>
<dbReference type="InterPro" id="IPR000734">
    <property type="entry name" value="TAG_lipase"/>
</dbReference>
<dbReference type="SUPFAM" id="SSF53474">
    <property type="entry name" value="alpha/beta-Hydrolases"/>
    <property type="match status" value="1"/>
</dbReference>
<dbReference type="InterPro" id="IPR036392">
    <property type="entry name" value="PLAT/LH2_dom_sf"/>
</dbReference>
<dbReference type="SMART" id="SM00308">
    <property type="entry name" value="LH2"/>
    <property type="match status" value="1"/>
</dbReference>
<feature type="active site" description="Nucleophile" evidence="7">
    <location>
        <position position="171"/>
    </location>
</feature>
<dbReference type="InterPro" id="IPR002331">
    <property type="entry name" value="Lipase_panc"/>
</dbReference>
<dbReference type="PRINTS" id="PR00821">
    <property type="entry name" value="TAGLIPASE"/>
</dbReference>
<dbReference type="PANTHER" id="PTHR11610">
    <property type="entry name" value="LIPASE"/>
    <property type="match status" value="1"/>
</dbReference>
<dbReference type="GO" id="GO:0005615">
    <property type="term" value="C:extracellular space"/>
    <property type="evidence" value="ECO:0007669"/>
    <property type="project" value="TreeGrafter"/>
</dbReference>
<dbReference type="PRINTS" id="PR00823">
    <property type="entry name" value="PANCLIPASE"/>
</dbReference>
<keyword evidence="13" id="KW-1185">Reference proteome</keyword>
<dbReference type="Gene3D" id="3.40.50.1820">
    <property type="entry name" value="alpha/beta hydrolase"/>
    <property type="match status" value="1"/>
</dbReference>
<keyword evidence="4 8" id="KW-0479">Metal-binding</keyword>
<gene>
    <name evidence="12" type="ORF">GDO86_013696</name>
</gene>
<protein>
    <recommendedName>
        <fullName evidence="10">Triacylglycerol lipase</fullName>
        <ecNumber evidence="10">3.1.1.3</ecNumber>
    </recommendedName>
    <alternativeName>
        <fullName evidence="10">Pancreatic lipase</fullName>
    </alternativeName>
</protein>
<dbReference type="FunFam" id="3.40.50.1820:FF:000033">
    <property type="entry name" value="Pancreatic triacylglycerol lipase"/>
    <property type="match status" value="1"/>
</dbReference>
<dbReference type="FunFam" id="2.60.60.20:FF:000003">
    <property type="entry name" value="Triacylglycerol lipase"/>
    <property type="match status" value="1"/>
</dbReference>
<comment type="similarity">
    <text evidence="2 9">Belongs to the AB hydrolase superfamily. Lipase family.</text>
</comment>
<dbReference type="CDD" id="cd00707">
    <property type="entry name" value="Pancreat_lipase_like"/>
    <property type="match status" value="1"/>
</dbReference>
<dbReference type="EC" id="3.1.1.3" evidence="10"/>
<accession>A0A8T2IV80</accession>
<evidence type="ECO:0000256" key="9">
    <source>
        <dbReference type="RuleBase" id="RU004262"/>
    </source>
</evidence>
<evidence type="ECO:0000256" key="7">
    <source>
        <dbReference type="PIRSR" id="PIRSR000865-1"/>
    </source>
</evidence>
<dbReference type="InterPro" id="IPR013818">
    <property type="entry name" value="Lipase"/>
</dbReference>
<dbReference type="Pfam" id="PF01477">
    <property type="entry name" value="PLAT"/>
    <property type="match status" value="1"/>
</dbReference>
<dbReference type="Proteomes" id="UP000812440">
    <property type="component" value="Chromosome 7"/>
</dbReference>
<evidence type="ECO:0000256" key="2">
    <source>
        <dbReference type="ARBA" id="ARBA00010701"/>
    </source>
</evidence>
<feature type="binding site" evidence="8">
    <location>
        <position position="213"/>
    </location>
    <ligand>
        <name>Ca(2+)</name>
        <dbReference type="ChEBI" id="CHEBI:29108"/>
    </ligand>
</feature>
<dbReference type="GO" id="GO:0046872">
    <property type="term" value="F:metal ion binding"/>
    <property type="evidence" value="ECO:0007669"/>
    <property type="project" value="UniProtKB-KW"/>
</dbReference>
<dbReference type="InterPro" id="IPR001024">
    <property type="entry name" value="PLAT/LH2_dom"/>
</dbReference>
<dbReference type="InterPro" id="IPR029058">
    <property type="entry name" value="AB_hydrolase_fold"/>
</dbReference>
<dbReference type="Pfam" id="PF00151">
    <property type="entry name" value="Lipase"/>
    <property type="match status" value="1"/>
</dbReference>
<evidence type="ECO:0000256" key="10">
    <source>
        <dbReference type="RuleBase" id="RU362046"/>
    </source>
</evidence>
<dbReference type="GO" id="GO:0004465">
    <property type="term" value="F:lipoprotein lipase activity"/>
    <property type="evidence" value="ECO:0007669"/>
    <property type="project" value="TreeGrafter"/>
</dbReference>
<feature type="active site" description="Charge relay system" evidence="7">
    <location>
        <position position="194"/>
    </location>
</feature>
<keyword evidence="3 10" id="KW-0964">Secreted</keyword>
<evidence type="ECO:0000256" key="6">
    <source>
        <dbReference type="ARBA" id="ARBA00023157"/>
    </source>
</evidence>
<dbReference type="PIRSF" id="PIRSF000865">
    <property type="entry name" value="Lipoprotein_lipase_LIPH"/>
    <property type="match status" value="1"/>
</dbReference>
<dbReference type="Gene3D" id="2.60.60.20">
    <property type="entry name" value="PLAT/LH2 domain"/>
    <property type="match status" value="1"/>
</dbReference>
<evidence type="ECO:0000256" key="3">
    <source>
        <dbReference type="ARBA" id="ARBA00022525"/>
    </source>
</evidence>
<comment type="subcellular location">
    <subcellularLocation>
        <location evidence="1 10">Secreted</location>
    </subcellularLocation>
</comment>
<keyword evidence="5 8" id="KW-0106">Calcium</keyword>
<evidence type="ECO:0000256" key="5">
    <source>
        <dbReference type="ARBA" id="ARBA00022837"/>
    </source>
</evidence>
<dbReference type="PANTHER" id="PTHR11610:SF189">
    <property type="entry name" value="TRIACYLGLYCEROL LIPASE"/>
    <property type="match status" value="1"/>
</dbReference>
<sequence>MLQYCNLVLLLIGCVQGGQVCYEHIGCFKDTNPWSGTIERLIGKLPDSPEHINTRLLLFTPENPNNFQEIPALKPTDVSTTNFKTSRKTRFVIHGFISNGDDNWLMDMCKTMLKVEDVNCICVDWRGGSHTLYSQAANNIRVVGAQIANFLMFLNTKYGYSMSNVHLIGHSLGAHTAGEAGKRMPGIARITGLDPAGPFFENTPPEVRLDPSDAKFVDVIHSDTSPLIPKMGYGMGQAVGHVDFYPNGGENMPGCSRNILTRVMDINGLWDGSNDLIACNHLKSYKYYTESILNPDGFVGFPSSSYEAFTKGTGFPCPSNGCPVMGHYADLYASEGLSDHIYFLNTGDVKPFARWRYRVTVKTIGSVSFFGSIQVSLHGIKGNTNGQTIASGFIKPGDTYTAFVDVESDPGPLTTATFIWNKGLLSLIPFTVGAEKISVQYGRNGQTYEFCGRDKVKHRSLQSLSSCYSPMNKLVL</sequence>
<name>A0A8T2IV80_9PIPI</name>
<feature type="binding site" evidence="8">
    <location>
        <position position="208"/>
    </location>
    <ligand>
        <name>Ca(2+)</name>
        <dbReference type="ChEBI" id="CHEBI:29108"/>
    </ligand>
</feature>
<evidence type="ECO:0000256" key="8">
    <source>
        <dbReference type="PIRSR" id="PIRSR000865-2"/>
    </source>
</evidence>
<proteinExistence type="inferred from homology"/>
<dbReference type="AlphaFoldDB" id="A0A8T2IV80"/>
<evidence type="ECO:0000313" key="13">
    <source>
        <dbReference type="Proteomes" id="UP000812440"/>
    </source>
</evidence>
<comment type="catalytic activity">
    <reaction evidence="10">
        <text>a triacylglycerol + H2O = a diacylglycerol + a fatty acid + H(+)</text>
        <dbReference type="Rhea" id="RHEA:12044"/>
        <dbReference type="ChEBI" id="CHEBI:15377"/>
        <dbReference type="ChEBI" id="CHEBI:15378"/>
        <dbReference type="ChEBI" id="CHEBI:17855"/>
        <dbReference type="ChEBI" id="CHEBI:18035"/>
        <dbReference type="ChEBI" id="CHEBI:28868"/>
        <dbReference type="EC" id="3.1.1.3"/>
    </reaction>
</comment>
<dbReference type="SUPFAM" id="SSF49723">
    <property type="entry name" value="Lipase/lipooxygenase domain (PLAT/LH2 domain)"/>
    <property type="match status" value="1"/>
</dbReference>
<keyword evidence="10" id="KW-0732">Signal</keyword>
<evidence type="ECO:0000256" key="1">
    <source>
        <dbReference type="ARBA" id="ARBA00004613"/>
    </source>
</evidence>
<organism evidence="12 13">
    <name type="scientific">Hymenochirus boettgeri</name>
    <name type="common">Congo dwarf clawed frog</name>
    <dbReference type="NCBI Taxonomy" id="247094"/>
    <lineage>
        <taxon>Eukaryota</taxon>
        <taxon>Metazoa</taxon>
        <taxon>Chordata</taxon>
        <taxon>Craniata</taxon>
        <taxon>Vertebrata</taxon>
        <taxon>Euteleostomi</taxon>
        <taxon>Amphibia</taxon>
        <taxon>Batrachia</taxon>
        <taxon>Anura</taxon>
        <taxon>Pipoidea</taxon>
        <taxon>Pipidae</taxon>
        <taxon>Pipinae</taxon>
        <taxon>Hymenochirus</taxon>
    </lineage>
</organism>
<keyword evidence="10" id="KW-0443">Lipid metabolism</keyword>
<dbReference type="OrthoDB" id="199913at2759"/>